<gene>
    <name evidence="2" type="ORF">D9C73_006080</name>
</gene>
<feature type="compositionally biased region" description="Basic and acidic residues" evidence="1">
    <location>
        <begin position="294"/>
        <end position="303"/>
    </location>
</feature>
<feature type="region of interest" description="Disordered" evidence="1">
    <location>
        <begin position="251"/>
        <end position="303"/>
    </location>
</feature>
<name>A0A4U5UC16_COLLU</name>
<evidence type="ECO:0000256" key="1">
    <source>
        <dbReference type="SAM" id="MobiDB-lite"/>
    </source>
</evidence>
<feature type="region of interest" description="Disordered" evidence="1">
    <location>
        <begin position="203"/>
        <end position="227"/>
    </location>
</feature>
<dbReference type="EMBL" id="CM014083">
    <property type="protein sequence ID" value="TKS72007.1"/>
    <property type="molecule type" value="Genomic_DNA"/>
</dbReference>
<reference evidence="2 3" key="1">
    <citation type="submission" date="2019-01" db="EMBL/GenBank/DDBJ databases">
        <title>Genome Assembly of Collichthys lucidus.</title>
        <authorList>
            <person name="Cai M."/>
            <person name="Xiao S."/>
        </authorList>
    </citation>
    <scope>NUCLEOTIDE SEQUENCE [LARGE SCALE GENOMIC DNA]</scope>
    <source>
        <strain evidence="2">JT15FE1705JMU</strain>
        <tissue evidence="2">Muscle</tissue>
    </source>
</reference>
<feature type="compositionally biased region" description="Basic and acidic residues" evidence="1">
    <location>
        <begin position="265"/>
        <end position="276"/>
    </location>
</feature>
<proteinExistence type="predicted"/>
<dbReference type="AlphaFoldDB" id="A0A4U5UC16"/>
<evidence type="ECO:0000313" key="2">
    <source>
        <dbReference type="EMBL" id="TKS72007.1"/>
    </source>
</evidence>
<protein>
    <submittedName>
        <fullName evidence="2">Uncharacterized protein</fullName>
    </submittedName>
</protein>
<sequence length="303" mass="33743">MVGIHSDIGLLHDQQGDIALQLLPVLLPTVTYKIRRKVYRPSNPEVRRAFIDIQPAFVIIGGIALEHPSLLGSVDGCFKAFFVFDINYPKPCAQVWEFIQACIFEIPGHESNAVKLIRIQPSFSLAVFDIMSGRCDRLPNWDLIEFAHSAASSSHPGPAMEQKQLKLAGCARPHTLSSLPVNSGHISYLIRLSVNVTGNHKALKSYQEESERKRREEKVEDKKNKSAGRQIEYNHWNILPYSPGNEVFSSAGETRLRDSSTAAAGEREREGEDGKRGRSSASWQRRLIGGLSGRDGEEKQRGG</sequence>
<accession>A0A4U5UC16</accession>
<dbReference type="Proteomes" id="UP000298787">
    <property type="component" value="Chromosome 6"/>
</dbReference>
<evidence type="ECO:0000313" key="3">
    <source>
        <dbReference type="Proteomes" id="UP000298787"/>
    </source>
</evidence>
<feature type="compositionally biased region" description="Basic and acidic residues" evidence="1">
    <location>
        <begin position="206"/>
        <end position="224"/>
    </location>
</feature>
<organism evidence="2 3">
    <name type="scientific">Collichthys lucidus</name>
    <name type="common">Big head croaker</name>
    <name type="synonym">Sciaena lucida</name>
    <dbReference type="NCBI Taxonomy" id="240159"/>
    <lineage>
        <taxon>Eukaryota</taxon>
        <taxon>Metazoa</taxon>
        <taxon>Chordata</taxon>
        <taxon>Craniata</taxon>
        <taxon>Vertebrata</taxon>
        <taxon>Euteleostomi</taxon>
        <taxon>Actinopterygii</taxon>
        <taxon>Neopterygii</taxon>
        <taxon>Teleostei</taxon>
        <taxon>Neoteleostei</taxon>
        <taxon>Acanthomorphata</taxon>
        <taxon>Eupercaria</taxon>
        <taxon>Sciaenidae</taxon>
        <taxon>Collichthys</taxon>
    </lineage>
</organism>
<keyword evidence="3" id="KW-1185">Reference proteome</keyword>